<accession>A0A225WSC2</accession>
<evidence type="ECO:0000313" key="2">
    <source>
        <dbReference type="Proteomes" id="UP000198211"/>
    </source>
</evidence>
<reference evidence="2" key="1">
    <citation type="submission" date="2017-03" db="EMBL/GenBank/DDBJ databases">
        <title>Phytopthora megakarya and P. palmivora, two closely related causual agents of cacao black pod achieved similar genome size and gene model numbers by different mechanisms.</title>
        <authorList>
            <person name="Ali S."/>
            <person name="Shao J."/>
            <person name="Larry D.J."/>
            <person name="Kronmiller B."/>
            <person name="Shen D."/>
            <person name="Strem M.D."/>
            <person name="Melnick R.L."/>
            <person name="Guiltinan M.J."/>
            <person name="Tyler B.M."/>
            <person name="Meinhardt L.W."/>
            <person name="Bailey B.A."/>
        </authorList>
    </citation>
    <scope>NUCLEOTIDE SEQUENCE [LARGE SCALE GENOMIC DNA]</scope>
    <source>
        <strain evidence="2">zdho120</strain>
    </source>
</reference>
<name>A0A225WSC2_9STRA</name>
<proteinExistence type="predicted"/>
<protein>
    <submittedName>
        <fullName evidence="1">Uncharacterized protein</fullName>
    </submittedName>
</protein>
<sequence length="126" mass="14626">MILNHELDVPFPPRFLVQSTCFTDIFLTIEYPLYAHLAPGQKLSPKQEIRKFKASLSRVTIDTTSHFLTVTFKGKKSAARWVDGQVLAMRMLCLVDYERIREDAKLTHASIKLDYYRFTMTVRKGL</sequence>
<comment type="caution">
    <text evidence="1">The sequence shown here is derived from an EMBL/GenBank/DDBJ whole genome shotgun (WGS) entry which is preliminary data.</text>
</comment>
<organism evidence="1 2">
    <name type="scientific">Phytophthora megakarya</name>
    <dbReference type="NCBI Taxonomy" id="4795"/>
    <lineage>
        <taxon>Eukaryota</taxon>
        <taxon>Sar</taxon>
        <taxon>Stramenopiles</taxon>
        <taxon>Oomycota</taxon>
        <taxon>Peronosporomycetes</taxon>
        <taxon>Peronosporales</taxon>
        <taxon>Peronosporaceae</taxon>
        <taxon>Phytophthora</taxon>
    </lineage>
</organism>
<keyword evidence="2" id="KW-1185">Reference proteome</keyword>
<evidence type="ECO:0000313" key="1">
    <source>
        <dbReference type="EMBL" id="OWZ20535.1"/>
    </source>
</evidence>
<gene>
    <name evidence="1" type="ORF">PHMEG_0005038</name>
</gene>
<dbReference type="OrthoDB" id="127215at2759"/>
<dbReference type="Proteomes" id="UP000198211">
    <property type="component" value="Unassembled WGS sequence"/>
</dbReference>
<dbReference type="AlphaFoldDB" id="A0A225WSC2"/>
<dbReference type="EMBL" id="NBNE01000314">
    <property type="protein sequence ID" value="OWZ20535.1"/>
    <property type="molecule type" value="Genomic_DNA"/>
</dbReference>